<keyword evidence="3" id="KW-1185">Reference proteome</keyword>
<evidence type="ECO:0000313" key="2">
    <source>
        <dbReference type="EMBL" id="CAE8636051.1"/>
    </source>
</evidence>
<comment type="caution">
    <text evidence="2">The sequence shown here is derived from an EMBL/GenBank/DDBJ whole genome shotgun (WGS) entry which is preliminary data.</text>
</comment>
<protein>
    <submittedName>
        <fullName evidence="2">Uncharacterized protein</fullName>
    </submittedName>
</protein>
<keyword evidence="1" id="KW-0812">Transmembrane</keyword>
<proteinExistence type="predicted"/>
<feature type="transmembrane region" description="Helical" evidence="1">
    <location>
        <begin position="103"/>
        <end position="124"/>
    </location>
</feature>
<sequence length="220" mass="24142">AILPPMGDAEAGIDDEKPNSLRKQMFMNLLICVVLISPAAVLATSGFGDQVRCAKTSKICYDLCYTTYRDVTRRFQSEMKGELECQQNCQDDVDECTAKSNSLMLGAVFLVLGVACGVLLNSVLPWMIGGYGSDDSLVEVRRARALYAEPIFTEDETRASEAARRKGWWEAEHVPSTLVEVNCQTCTLKVTLDARWLKAQMSGLKSAICPKCRSIVAGVT</sequence>
<feature type="non-terminal residue" evidence="2">
    <location>
        <position position="1"/>
    </location>
</feature>
<keyword evidence="1" id="KW-1133">Transmembrane helix</keyword>
<feature type="transmembrane region" description="Helical" evidence="1">
    <location>
        <begin position="26"/>
        <end position="47"/>
    </location>
</feature>
<evidence type="ECO:0000256" key="1">
    <source>
        <dbReference type="SAM" id="Phobius"/>
    </source>
</evidence>
<dbReference type="OrthoDB" id="451949at2759"/>
<reference evidence="2" key="1">
    <citation type="submission" date="2021-02" db="EMBL/GenBank/DDBJ databases">
        <authorList>
            <person name="Dougan E. K."/>
            <person name="Rhodes N."/>
            <person name="Thang M."/>
            <person name="Chan C."/>
        </authorList>
    </citation>
    <scope>NUCLEOTIDE SEQUENCE</scope>
</reference>
<accession>A0A813HEG8</accession>
<dbReference type="AlphaFoldDB" id="A0A813HEG8"/>
<dbReference type="OMA" id="DACKTEC"/>
<name>A0A813HEG8_POLGL</name>
<gene>
    <name evidence="2" type="ORF">PGLA1383_LOCUS51591</name>
</gene>
<organism evidence="2 3">
    <name type="scientific">Polarella glacialis</name>
    <name type="common">Dinoflagellate</name>
    <dbReference type="NCBI Taxonomy" id="89957"/>
    <lineage>
        <taxon>Eukaryota</taxon>
        <taxon>Sar</taxon>
        <taxon>Alveolata</taxon>
        <taxon>Dinophyceae</taxon>
        <taxon>Suessiales</taxon>
        <taxon>Suessiaceae</taxon>
        <taxon>Polarella</taxon>
    </lineage>
</organism>
<evidence type="ECO:0000313" key="3">
    <source>
        <dbReference type="Proteomes" id="UP000654075"/>
    </source>
</evidence>
<keyword evidence="1" id="KW-0472">Membrane</keyword>
<dbReference type="Proteomes" id="UP000654075">
    <property type="component" value="Unassembled WGS sequence"/>
</dbReference>
<dbReference type="EMBL" id="CAJNNV010031401">
    <property type="protein sequence ID" value="CAE8636051.1"/>
    <property type="molecule type" value="Genomic_DNA"/>
</dbReference>